<accession>A0A4Z2HBK0</accession>
<dbReference type="Proteomes" id="UP000314294">
    <property type="component" value="Unassembled WGS sequence"/>
</dbReference>
<reference evidence="1 2" key="1">
    <citation type="submission" date="2019-03" db="EMBL/GenBank/DDBJ databases">
        <title>First draft genome of Liparis tanakae, snailfish: a comprehensive survey of snailfish specific genes.</title>
        <authorList>
            <person name="Kim W."/>
            <person name="Song I."/>
            <person name="Jeong J.-H."/>
            <person name="Kim D."/>
            <person name="Kim S."/>
            <person name="Ryu S."/>
            <person name="Song J.Y."/>
            <person name="Lee S.K."/>
        </authorList>
    </citation>
    <scope>NUCLEOTIDE SEQUENCE [LARGE SCALE GENOMIC DNA]</scope>
    <source>
        <tissue evidence="1">Muscle</tissue>
    </source>
</reference>
<evidence type="ECO:0000313" key="2">
    <source>
        <dbReference type="Proteomes" id="UP000314294"/>
    </source>
</evidence>
<name>A0A4Z2HBK0_9TELE</name>
<gene>
    <name evidence="1" type="ORF">EYF80_026499</name>
</gene>
<dbReference type="AlphaFoldDB" id="A0A4Z2HBK0"/>
<dbReference type="EMBL" id="SRLO01000277">
    <property type="protein sequence ID" value="TNN63248.1"/>
    <property type="molecule type" value="Genomic_DNA"/>
</dbReference>
<keyword evidence="2" id="KW-1185">Reference proteome</keyword>
<comment type="caution">
    <text evidence="1">The sequence shown here is derived from an EMBL/GenBank/DDBJ whole genome shotgun (WGS) entry which is preliminary data.</text>
</comment>
<proteinExistence type="predicted"/>
<organism evidence="1 2">
    <name type="scientific">Liparis tanakae</name>
    <name type="common">Tanaka's snailfish</name>
    <dbReference type="NCBI Taxonomy" id="230148"/>
    <lineage>
        <taxon>Eukaryota</taxon>
        <taxon>Metazoa</taxon>
        <taxon>Chordata</taxon>
        <taxon>Craniata</taxon>
        <taxon>Vertebrata</taxon>
        <taxon>Euteleostomi</taxon>
        <taxon>Actinopterygii</taxon>
        <taxon>Neopterygii</taxon>
        <taxon>Teleostei</taxon>
        <taxon>Neoteleostei</taxon>
        <taxon>Acanthomorphata</taxon>
        <taxon>Eupercaria</taxon>
        <taxon>Perciformes</taxon>
        <taxon>Cottioidei</taxon>
        <taxon>Cottales</taxon>
        <taxon>Liparidae</taxon>
        <taxon>Liparis</taxon>
    </lineage>
</organism>
<evidence type="ECO:0000313" key="1">
    <source>
        <dbReference type="EMBL" id="TNN63248.1"/>
    </source>
</evidence>
<protein>
    <submittedName>
        <fullName evidence="1">Uncharacterized protein</fullName>
    </submittedName>
</protein>
<sequence>MKCEVVKLMRYFSREEKGKTDQEESNGQEPSETLQLISSILQAGLTSLEVTREIGDAPSEWSLFKTSIVKTAAEICGAGLHKTGHCHCQFTKPSYAWNGLFN</sequence>